<dbReference type="EMBL" id="JAGEUA010000007">
    <property type="protein sequence ID" value="KAL0970239.1"/>
    <property type="molecule type" value="Genomic_DNA"/>
</dbReference>
<protein>
    <submittedName>
        <fullName evidence="2">Uncharacterized protein</fullName>
    </submittedName>
</protein>
<dbReference type="Proteomes" id="UP001557470">
    <property type="component" value="Unassembled WGS sequence"/>
</dbReference>
<sequence length="101" mass="11671">MSKTIYVFFLLAVMFFLWCDNPVFAAKWTFKDVRSCRCKVLLNGRESCHKPLFPQKKAEKMELQKCICSLYNLNKLNSKIPSAIQKKCANSNVITGPLMFL</sequence>
<accession>A0ABD0WEY6</accession>
<dbReference type="AlphaFoldDB" id="A0ABD0WEY6"/>
<comment type="caution">
    <text evidence="2">The sequence shown here is derived from an EMBL/GenBank/DDBJ whole genome shotgun (WGS) entry which is preliminary data.</text>
</comment>
<proteinExistence type="predicted"/>
<name>A0ABD0WEY6_UMBPY</name>
<keyword evidence="1" id="KW-0732">Signal</keyword>
<evidence type="ECO:0000313" key="3">
    <source>
        <dbReference type="Proteomes" id="UP001557470"/>
    </source>
</evidence>
<gene>
    <name evidence="2" type="ORF">UPYG_G00239240</name>
</gene>
<keyword evidence="3" id="KW-1185">Reference proteome</keyword>
<feature type="chain" id="PRO_5044850390" evidence="1">
    <location>
        <begin position="26"/>
        <end position="101"/>
    </location>
</feature>
<organism evidence="2 3">
    <name type="scientific">Umbra pygmaea</name>
    <name type="common">Eastern mudminnow</name>
    <dbReference type="NCBI Taxonomy" id="75934"/>
    <lineage>
        <taxon>Eukaryota</taxon>
        <taxon>Metazoa</taxon>
        <taxon>Chordata</taxon>
        <taxon>Craniata</taxon>
        <taxon>Vertebrata</taxon>
        <taxon>Euteleostomi</taxon>
        <taxon>Actinopterygii</taxon>
        <taxon>Neopterygii</taxon>
        <taxon>Teleostei</taxon>
        <taxon>Protacanthopterygii</taxon>
        <taxon>Esociformes</taxon>
        <taxon>Umbridae</taxon>
        <taxon>Umbra</taxon>
    </lineage>
</organism>
<feature type="signal peptide" evidence="1">
    <location>
        <begin position="1"/>
        <end position="25"/>
    </location>
</feature>
<evidence type="ECO:0000313" key="2">
    <source>
        <dbReference type="EMBL" id="KAL0970239.1"/>
    </source>
</evidence>
<evidence type="ECO:0000256" key="1">
    <source>
        <dbReference type="SAM" id="SignalP"/>
    </source>
</evidence>
<reference evidence="2 3" key="1">
    <citation type="submission" date="2024-06" db="EMBL/GenBank/DDBJ databases">
        <authorList>
            <person name="Pan Q."/>
            <person name="Wen M."/>
            <person name="Jouanno E."/>
            <person name="Zahm M."/>
            <person name="Klopp C."/>
            <person name="Cabau C."/>
            <person name="Louis A."/>
            <person name="Berthelot C."/>
            <person name="Parey E."/>
            <person name="Roest Crollius H."/>
            <person name="Montfort J."/>
            <person name="Robinson-Rechavi M."/>
            <person name="Bouchez O."/>
            <person name="Lampietro C."/>
            <person name="Lopez Roques C."/>
            <person name="Donnadieu C."/>
            <person name="Postlethwait J."/>
            <person name="Bobe J."/>
            <person name="Verreycken H."/>
            <person name="Guiguen Y."/>
        </authorList>
    </citation>
    <scope>NUCLEOTIDE SEQUENCE [LARGE SCALE GENOMIC DNA]</scope>
    <source>
        <strain evidence="2">Up_M1</strain>
        <tissue evidence="2">Testis</tissue>
    </source>
</reference>